<dbReference type="InterPro" id="IPR003661">
    <property type="entry name" value="HisK_dim/P_dom"/>
</dbReference>
<dbReference type="EC" id="2.7.13.3" evidence="2"/>
<dbReference type="RefSeq" id="WP_168666162.1">
    <property type="nucleotide sequence ID" value="NZ_JAAXKX010000002.1"/>
</dbReference>
<gene>
    <name evidence="3" type="ORF">HF203_02205</name>
</gene>
<evidence type="ECO:0000256" key="1">
    <source>
        <dbReference type="ARBA" id="ARBA00000085"/>
    </source>
</evidence>
<evidence type="ECO:0000256" key="2">
    <source>
        <dbReference type="ARBA" id="ARBA00012438"/>
    </source>
</evidence>
<accession>A0ABX1I729</accession>
<name>A0ABX1I729_9GAMM</name>
<dbReference type="InterPro" id="IPR036097">
    <property type="entry name" value="HisK_dim/P_sf"/>
</dbReference>
<proteinExistence type="predicted"/>
<protein>
    <recommendedName>
        <fullName evidence="2">histidine kinase</fullName>
        <ecNumber evidence="2">2.7.13.3</ecNumber>
    </recommendedName>
</protein>
<sequence>MAHADAQRWRRLVELECRSLLAEQARQLAHALRTPLSIVELTCETLQLELAQDDDKQTRLGRALHASTRLSSTLTETLRTNAVDEQPVAFAVAPRAARLVNELGGEVDCPDSVLGCRVLLVPEALDAALLHGLRLLGDAPVPRLSCGLEAGRLVLRLSSPDPAPELVPLHQLRVQVIERLARDGGGWVRLEPAAITLSLTPEPAP</sequence>
<evidence type="ECO:0000313" key="4">
    <source>
        <dbReference type="Proteomes" id="UP000740754"/>
    </source>
</evidence>
<reference evidence="3 4" key="1">
    <citation type="submission" date="2020-04" db="EMBL/GenBank/DDBJ databases">
        <title>Draft Whole-Genome sequence of Marichromatium bheemlicum DSM 18632, type strain.</title>
        <authorList>
            <person name="Kyndt J.A."/>
            <person name="Meyer T.E."/>
        </authorList>
    </citation>
    <scope>NUCLEOTIDE SEQUENCE [LARGE SCALE GENOMIC DNA]</scope>
    <source>
        <strain evidence="3 4">DSM 18632</strain>
    </source>
</reference>
<organism evidence="3 4">
    <name type="scientific">Marichromatium bheemlicum</name>
    <dbReference type="NCBI Taxonomy" id="365339"/>
    <lineage>
        <taxon>Bacteria</taxon>
        <taxon>Pseudomonadati</taxon>
        <taxon>Pseudomonadota</taxon>
        <taxon>Gammaproteobacteria</taxon>
        <taxon>Chromatiales</taxon>
        <taxon>Chromatiaceae</taxon>
        <taxon>Marichromatium</taxon>
    </lineage>
</organism>
<comment type="catalytic activity">
    <reaction evidence="1">
        <text>ATP + protein L-histidine = ADP + protein N-phospho-L-histidine.</text>
        <dbReference type="EC" id="2.7.13.3"/>
    </reaction>
</comment>
<evidence type="ECO:0000313" key="3">
    <source>
        <dbReference type="EMBL" id="NKN32037.1"/>
    </source>
</evidence>
<keyword evidence="4" id="KW-1185">Reference proteome</keyword>
<dbReference type="SUPFAM" id="SSF47384">
    <property type="entry name" value="Homodimeric domain of signal transducing histidine kinase"/>
    <property type="match status" value="1"/>
</dbReference>
<dbReference type="EMBL" id="JAAXKX010000002">
    <property type="protein sequence ID" value="NKN32037.1"/>
    <property type="molecule type" value="Genomic_DNA"/>
</dbReference>
<comment type="caution">
    <text evidence="3">The sequence shown here is derived from an EMBL/GenBank/DDBJ whole genome shotgun (WGS) entry which is preliminary data.</text>
</comment>
<dbReference type="Proteomes" id="UP000740754">
    <property type="component" value="Unassembled WGS sequence"/>
</dbReference>
<dbReference type="CDD" id="cd00082">
    <property type="entry name" value="HisKA"/>
    <property type="match status" value="1"/>
</dbReference>